<dbReference type="InterPro" id="IPR036691">
    <property type="entry name" value="Endo/exonu/phosph_ase_sf"/>
</dbReference>
<sequence length="108" mass="11980">MALVVGDGDAGTPDAGAARQGCRSITLIGGDYRQLKEIELTGRQLTWVNNREVQTFEKMDRILVCTDWELKFPRTSVRALNRELSNHAPLCCSSLNLIGCCVMAPLIW</sequence>
<proteinExistence type="predicted"/>
<protein>
    <submittedName>
        <fullName evidence="1">Uncharacterized protein</fullName>
    </submittedName>
</protein>
<dbReference type="Proteomes" id="UP001341281">
    <property type="component" value="Chromosome 10"/>
</dbReference>
<dbReference type="SUPFAM" id="SSF56219">
    <property type="entry name" value="DNase I-like"/>
    <property type="match status" value="1"/>
</dbReference>
<organism evidence="1 2">
    <name type="scientific">Paspalum notatum var. saurae</name>
    <dbReference type="NCBI Taxonomy" id="547442"/>
    <lineage>
        <taxon>Eukaryota</taxon>
        <taxon>Viridiplantae</taxon>
        <taxon>Streptophyta</taxon>
        <taxon>Embryophyta</taxon>
        <taxon>Tracheophyta</taxon>
        <taxon>Spermatophyta</taxon>
        <taxon>Magnoliopsida</taxon>
        <taxon>Liliopsida</taxon>
        <taxon>Poales</taxon>
        <taxon>Poaceae</taxon>
        <taxon>PACMAD clade</taxon>
        <taxon>Panicoideae</taxon>
        <taxon>Andropogonodae</taxon>
        <taxon>Paspaleae</taxon>
        <taxon>Paspalinae</taxon>
        <taxon>Paspalum</taxon>
    </lineage>
</organism>
<keyword evidence="2" id="KW-1185">Reference proteome</keyword>
<name>A0AAQ3XHN5_PASNO</name>
<dbReference type="AlphaFoldDB" id="A0AAQ3XHN5"/>
<dbReference type="EMBL" id="CP144754">
    <property type="protein sequence ID" value="WVZ96927.1"/>
    <property type="molecule type" value="Genomic_DNA"/>
</dbReference>
<reference evidence="1 2" key="1">
    <citation type="submission" date="2024-02" db="EMBL/GenBank/DDBJ databases">
        <title>High-quality chromosome-scale genome assembly of Pensacola bahiagrass (Paspalum notatum Flugge var. saurae).</title>
        <authorList>
            <person name="Vega J.M."/>
            <person name="Podio M."/>
            <person name="Orjuela J."/>
            <person name="Siena L.A."/>
            <person name="Pessino S.C."/>
            <person name="Combes M.C."/>
            <person name="Mariac C."/>
            <person name="Albertini E."/>
            <person name="Pupilli F."/>
            <person name="Ortiz J.P.A."/>
            <person name="Leblanc O."/>
        </authorList>
    </citation>
    <scope>NUCLEOTIDE SEQUENCE [LARGE SCALE GENOMIC DNA]</scope>
    <source>
        <strain evidence="1">R1</strain>
        <tissue evidence="1">Leaf</tissue>
    </source>
</reference>
<dbReference type="PANTHER" id="PTHR33710:SF72">
    <property type="entry name" value="OS04G0204200 PROTEIN"/>
    <property type="match status" value="1"/>
</dbReference>
<gene>
    <name evidence="1" type="ORF">U9M48_042507</name>
</gene>
<dbReference type="PANTHER" id="PTHR33710">
    <property type="entry name" value="BNAC02G09200D PROTEIN"/>
    <property type="match status" value="1"/>
</dbReference>
<evidence type="ECO:0000313" key="2">
    <source>
        <dbReference type="Proteomes" id="UP001341281"/>
    </source>
</evidence>
<evidence type="ECO:0000313" key="1">
    <source>
        <dbReference type="EMBL" id="WVZ96927.1"/>
    </source>
</evidence>
<accession>A0AAQ3XHN5</accession>